<comment type="caution">
    <text evidence="2">The sequence shown here is derived from an EMBL/GenBank/DDBJ whole genome shotgun (WGS) entry which is preliminary data.</text>
</comment>
<reference evidence="2" key="2">
    <citation type="submission" date="2020-09" db="EMBL/GenBank/DDBJ databases">
        <authorList>
            <person name="Sun Q."/>
            <person name="Zhou Y."/>
        </authorList>
    </citation>
    <scope>NUCLEOTIDE SEQUENCE</scope>
    <source>
        <strain evidence="2">CGMCC 1.15763</strain>
    </source>
</reference>
<feature type="domain" description="YdhG-like" evidence="1">
    <location>
        <begin position="14"/>
        <end position="110"/>
    </location>
</feature>
<gene>
    <name evidence="2" type="ORF">GCM10011416_23800</name>
</gene>
<evidence type="ECO:0000313" key="3">
    <source>
        <dbReference type="Proteomes" id="UP000633278"/>
    </source>
</evidence>
<dbReference type="InterPro" id="IPR014922">
    <property type="entry name" value="YdhG-like"/>
</dbReference>
<dbReference type="Gene3D" id="3.90.1150.200">
    <property type="match status" value="1"/>
</dbReference>
<organism evidence="2 3">
    <name type="scientific">Polaribacter pacificus</name>
    <dbReference type="NCBI Taxonomy" id="1775173"/>
    <lineage>
        <taxon>Bacteria</taxon>
        <taxon>Pseudomonadati</taxon>
        <taxon>Bacteroidota</taxon>
        <taxon>Flavobacteriia</taxon>
        <taxon>Flavobacteriales</taxon>
        <taxon>Flavobacteriaceae</taxon>
    </lineage>
</organism>
<dbReference type="EMBL" id="BMJW01000003">
    <property type="protein sequence ID" value="GGH03937.1"/>
    <property type="molecule type" value="Genomic_DNA"/>
</dbReference>
<dbReference type="RefSeq" id="WP_188599571.1">
    <property type="nucleotide sequence ID" value="NZ_BMJW01000003.1"/>
</dbReference>
<keyword evidence="3" id="KW-1185">Reference proteome</keyword>
<sequence length="194" mass="22189">MKEVDLYIEKKKEWRELLILLRNLLTNLELEETIKWGSPVYTNKGKNIVGLAAFKSYVGLWFFQGATLVDAQKKLINAQEGKTSAMRQWRFSSKETLDVEMIVSYVKEAIDNQVNGKVILPKKNLKPVIIPELLAAALKKDKDLGNQFSGFSLSKQREFADYISEAKRISTKELRLAKIIPMILEGKGLHDAYR</sequence>
<protein>
    <recommendedName>
        <fullName evidence="1">YdhG-like domain-containing protein</fullName>
    </recommendedName>
</protein>
<dbReference type="Pfam" id="PF08818">
    <property type="entry name" value="DUF1801"/>
    <property type="match status" value="1"/>
</dbReference>
<dbReference type="AlphaFoldDB" id="A0A917I1Q3"/>
<dbReference type="Pfam" id="PF13376">
    <property type="entry name" value="OmdA"/>
    <property type="match status" value="1"/>
</dbReference>
<name>A0A917I1Q3_9FLAO</name>
<proteinExistence type="predicted"/>
<dbReference type="SUPFAM" id="SSF159888">
    <property type="entry name" value="YdhG-like"/>
    <property type="match status" value="1"/>
</dbReference>
<accession>A0A917I1Q3</accession>
<evidence type="ECO:0000313" key="2">
    <source>
        <dbReference type="EMBL" id="GGH03937.1"/>
    </source>
</evidence>
<evidence type="ECO:0000259" key="1">
    <source>
        <dbReference type="Pfam" id="PF08818"/>
    </source>
</evidence>
<reference evidence="2" key="1">
    <citation type="journal article" date="2014" name="Int. J. Syst. Evol. Microbiol.">
        <title>Complete genome sequence of Corynebacterium casei LMG S-19264T (=DSM 44701T), isolated from a smear-ripened cheese.</title>
        <authorList>
            <consortium name="US DOE Joint Genome Institute (JGI-PGF)"/>
            <person name="Walter F."/>
            <person name="Albersmeier A."/>
            <person name="Kalinowski J."/>
            <person name="Ruckert C."/>
        </authorList>
    </citation>
    <scope>NUCLEOTIDE SEQUENCE</scope>
    <source>
        <strain evidence="2">CGMCC 1.15763</strain>
    </source>
</reference>
<dbReference type="Proteomes" id="UP000633278">
    <property type="component" value="Unassembled WGS sequence"/>
</dbReference>